<dbReference type="GO" id="GO:0016298">
    <property type="term" value="F:lipase activity"/>
    <property type="evidence" value="ECO:0007669"/>
    <property type="project" value="InterPro"/>
</dbReference>
<dbReference type="GO" id="GO:0006629">
    <property type="term" value="P:lipid metabolic process"/>
    <property type="evidence" value="ECO:0007669"/>
    <property type="project" value="InterPro"/>
</dbReference>
<name>A0A8J4QXD4_9ROSI</name>
<dbReference type="Pfam" id="PF00657">
    <property type="entry name" value="Lipase_GDSL"/>
    <property type="match status" value="1"/>
</dbReference>
<dbReference type="InterPro" id="IPR044552">
    <property type="entry name" value="GLIP1-5/GLL25"/>
</dbReference>
<evidence type="ECO:0000313" key="4">
    <source>
        <dbReference type="EMBL" id="KAF3953192.1"/>
    </source>
</evidence>
<evidence type="ECO:0000256" key="2">
    <source>
        <dbReference type="ARBA" id="ARBA00022729"/>
    </source>
</evidence>
<gene>
    <name evidence="4" type="ORF">CMV_021342</name>
</gene>
<keyword evidence="5" id="KW-1185">Reference proteome</keyword>
<dbReference type="Proteomes" id="UP000737018">
    <property type="component" value="Unassembled WGS sequence"/>
</dbReference>
<dbReference type="InterPro" id="IPR001087">
    <property type="entry name" value="GDSL"/>
</dbReference>
<dbReference type="OrthoDB" id="1600564at2759"/>
<feature type="signal peptide" evidence="3">
    <location>
        <begin position="1"/>
        <end position="23"/>
    </location>
</feature>
<sequence length="131" mass="14789">MMGLRFYLCFFALFSTFFISTLGLGHLCLPEHVALFIFGDSVFDAGNNNYINTITDYQANYEPYGENFFKYSTGRFSDGRIIPDFIAEFANLPFITPYLHPGYHRYTDGANFASAGAGALAETHQEMVFDL</sequence>
<feature type="chain" id="PRO_5035252377" description="GDSL esterase/lipase" evidence="3">
    <location>
        <begin position="24"/>
        <end position="131"/>
    </location>
</feature>
<reference evidence="4" key="1">
    <citation type="submission" date="2020-03" db="EMBL/GenBank/DDBJ databases">
        <title>Castanea mollissima Vanexum genome sequencing.</title>
        <authorList>
            <person name="Staton M."/>
        </authorList>
    </citation>
    <scope>NUCLEOTIDE SEQUENCE</scope>
    <source>
        <tissue evidence="4">Leaf</tissue>
    </source>
</reference>
<dbReference type="Gene3D" id="3.40.50.1110">
    <property type="entry name" value="SGNH hydrolase"/>
    <property type="match status" value="1"/>
</dbReference>
<dbReference type="InterPro" id="IPR008265">
    <property type="entry name" value="Lipase_GDSL_AS"/>
</dbReference>
<proteinExistence type="inferred from homology"/>
<evidence type="ECO:0000256" key="3">
    <source>
        <dbReference type="SAM" id="SignalP"/>
    </source>
</evidence>
<dbReference type="InterPro" id="IPR036514">
    <property type="entry name" value="SGNH_hydro_sf"/>
</dbReference>
<dbReference type="AlphaFoldDB" id="A0A8J4QXD4"/>
<evidence type="ECO:0000256" key="1">
    <source>
        <dbReference type="ARBA" id="ARBA00008668"/>
    </source>
</evidence>
<dbReference type="EMBL" id="JRKL02004187">
    <property type="protein sequence ID" value="KAF3953192.1"/>
    <property type="molecule type" value="Genomic_DNA"/>
</dbReference>
<comment type="caution">
    <text evidence="4">The sequence shown here is derived from an EMBL/GenBank/DDBJ whole genome shotgun (WGS) entry which is preliminary data.</text>
</comment>
<evidence type="ECO:0000313" key="5">
    <source>
        <dbReference type="Proteomes" id="UP000737018"/>
    </source>
</evidence>
<dbReference type="PANTHER" id="PTHR45966:SF1">
    <property type="entry name" value="GDSL ESTERASE_LIPASE 1-RELATED"/>
    <property type="match status" value="1"/>
</dbReference>
<dbReference type="PROSITE" id="PS01098">
    <property type="entry name" value="LIPASE_GDSL_SER"/>
    <property type="match status" value="1"/>
</dbReference>
<comment type="similarity">
    <text evidence="1">Belongs to the 'GDSL' lipolytic enzyme family.</text>
</comment>
<protein>
    <recommendedName>
        <fullName evidence="6">GDSL esterase/lipase</fullName>
    </recommendedName>
</protein>
<dbReference type="PANTHER" id="PTHR45966">
    <property type="entry name" value="GDSL-LIKE LIPASE/ACYLHYDROLASE"/>
    <property type="match status" value="1"/>
</dbReference>
<organism evidence="4 5">
    <name type="scientific">Castanea mollissima</name>
    <name type="common">Chinese chestnut</name>
    <dbReference type="NCBI Taxonomy" id="60419"/>
    <lineage>
        <taxon>Eukaryota</taxon>
        <taxon>Viridiplantae</taxon>
        <taxon>Streptophyta</taxon>
        <taxon>Embryophyta</taxon>
        <taxon>Tracheophyta</taxon>
        <taxon>Spermatophyta</taxon>
        <taxon>Magnoliopsida</taxon>
        <taxon>eudicotyledons</taxon>
        <taxon>Gunneridae</taxon>
        <taxon>Pentapetalae</taxon>
        <taxon>rosids</taxon>
        <taxon>fabids</taxon>
        <taxon>Fagales</taxon>
        <taxon>Fagaceae</taxon>
        <taxon>Castanea</taxon>
    </lineage>
</organism>
<keyword evidence="2 3" id="KW-0732">Signal</keyword>
<evidence type="ECO:0008006" key="6">
    <source>
        <dbReference type="Google" id="ProtNLM"/>
    </source>
</evidence>
<accession>A0A8J4QXD4</accession>